<keyword evidence="1" id="KW-0229">DNA integration</keyword>
<dbReference type="SUPFAM" id="SSF56349">
    <property type="entry name" value="DNA breaking-rejoining enzymes"/>
    <property type="match status" value="1"/>
</dbReference>
<dbReference type="PANTHER" id="PTHR30349:SF94">
    <property type="entry name" value="INTEGRASE_RECOMBINASE HI_1414-RELATED"/>
    <property type="match status" value="1"/>
</dbReference>
<evidence type="ECO:0000256" key="1">
    <source>
        <dbReference type="ARBA" id="ARBA00022908"/>
    </source>
</evidence>
<evidence type="ECO:0000313" key="4">
    <source>
        <dbReference type="EMBL" id="GIZ51078.1"/>
    </source>
</evidence>
<keyword evidence="2" id="KW-0233">DNA recombination</keyword>
<accession>A0ABQ4Q1L1</accession>
<comment type="caution">
    <text evidence="4">The sequence shown here is derived from an EMBL/GenBank/DDBJ whole genome shotgun (WGS) entry which is preliminary data.</text>
</comment>
<dbReference type="PANTHER" id="PTHR30349">
    <property type="entry name" value="PHAGE INTEGRASE-RELATED"/>
    <property type="match status" value="1"/>
</dbReference>
<evidence type="ECO:0000256" key="2">
    <source>
        <dbReference type="ARBA" id="ARBA00023172"/>
    </source>
</evidence>
<keyword evidence="5" id="KW-1185">Reference proteome</keyword>
<dbReference type="PROSITE" id="PS51898">
    <property type="entry name" value="TYR_RECOMBINASE"/>
    <property type="match status" value="1"/>
</dbReference>
<dbReference type="Pfam" id="PF00589">
    <property type="entry name" value="Phage_integrase"/>
    <property type="match status" value="1"/>
</dbReference>
<gene>
    <name evidence="4" type="ORF">NCCP691_10920</name>
</gene>
<dbReference type="InterPro" id="IPR011010">
    <property type="entry name" value="DNA_brk_join_enz"/>
</dbReference>
<protein>
    <recommendedName>
        <fullName evidence="3">Tyr recombinase domain-containing protein</fullName>
    </recommendedName>
</protein>
<dbReference type="Gene3D" id="1.10.443.10">
    <property type="entry name" value="Intergrase catalytic core"/>
    <property type="match status" value="1"/>
</dbReference>
<proteinExistence type="predicted"/>
<evidence type="ECO:0000259" key="3">
    <source>
        <dbReference type="PROSITE" id="PS51898"/>
    </source>
</evidence>
<dbReference type="InterPro" id="IPR002104">
    <property type="entry name" value="Integrase_catalytic"/>
</dbReference>
<sequence>MGVLSVSVYVKRTANGRYQLRVRHALLQPNGEFYLTFTEEADARRYGDQLDHLLARGVVPKDLLERPDTTRDGWSLSRCIAEYLRVEDVKPSEAALLATVRPEVGHVMTWALSYDWAEGWVRTMKREKNLAPSTIRHRHGALARCLDWVMRKHLHVLASNPLRLLKRGFATYSAEDGRVAIAHGGTRKQDRERNRRLAGDEAQRLTEAVRADPELELLFHLALETAMRLRECYTLTVDQVRLDQRTILLETTKNGSSRQVPMSRPIHTRLTAYLTAHRTAIADRGGRLFSCWAGQTDEKVLDRITSRVSHRFALVVRTAGLHDFHFHDLRHEATCRLYLRTHYSDVQIARITGHRDLRMLKRYASLRGCELAEGMWGWDGCSAAGGEPAARTRRVKKSAPR</sequence>
<dbReference type="Proteomes" id="UP000887222">
    <property type="component" value="Unassembled WGS sequence"/>
</dbReference>
<evidence type="ECO:0000313" key="5">
    <source>
        <dbReference type="Proteomes" id="UP000887222"/>
    </source>
</evidence>
<reference evidence="4 5" key="1">
    <citation type="journal article" date="2022" name="Int. J. Syst. Evol. Microbiol.">
        <title>Noviherbaspirillum aridicola sp. nov., isolated from an arid soil in Pakistan.</title>
        <authorList>
            <person name="Khan I.U."/>
            <person name="Saqib M."/>
            <person name="Amin A."/>
            <person name="Hussain F."/>
            <person name="Li L."/>
            <person name="Liu Y.H."/>
            <person name="Fang B.Z."/>
            <person name="Ahmed I."/>
            <person name="Li W.J."/>
        </authorList>
    </citation>
    <scope>NUCLEOTIDE SEQUENCE [LARGE SCALE GENOMIC DNA]</scope>
    <source>
        <strain evidence="4 5">NCCP-691</strain>
    </source>
</reference>
<feature type="domain" description="Tyr recombinase" evidence="3">
    <location>
        <begin position="192"/>
        <end position="376"/>
    </location>
</feature>
<organism evidence="4 5">
    <name type="scientific">Noviherbaspirillum aridicola</name>
    <dbReference type="NCBI Taxonomy" id="2849687"/>
    <lineage>
        <taxon>Bacteria</taxon>
        <taxon>Pseudomonadati</taxon>
        <taxon>Pseudomonadota</taxon>
        <taxon>Betaproteobacteria</taxon>
        <taxon>Burkholderiales</taxon>
        <taxon>Oxalobacteraceae</taxon>
        <taxon>Noviherbaspirillum</taxon>
    </lineage>
</organism>
<dbReference type="InterPro" id="IPR050090">
    <property type="entry name" value="Tyrosine_recombinase_XerCD"/>
</dbReference>
<dbReference type="EMBL" id="BPMK01000004">
    <property type="protein sequence ID" value="GIZ51078.1"/>
    <property type="molecule type" value="Genomic_DNA"/>
</dbReference>
<dbReference type="InterPro" id="IPR013762">
    <property type="entry name" value="Integrase-like_cat_sf"/>
</dbReference>
<dbReference type="CDD" id="cd00796">
    <property type="entry name" value="INT_Rci_Hp1_C"/>
    <property type="match status" value="1"/>
</dbReference>
<name>A0ABQ4Q1L1_9BURK</name>